<dbReference type="RefSeq" id="WP_284136233.1">
    <property type="nucleotide sequence ID" value="NZ_JASJUT010000001.1"/>
</dbReference>
<sequence length="107" mass="11902">MRSVIAIFLMLILLQGCDIGGSISGMLEKQQLAEQHIKSKYGWESKFGYSIVNGTLQQVTLIVFSNDVRQTTVAELEHVAAEAVSLAFDDKPQAIFIQIVTQPEYLK</sequence>
<comment type="caution">
    <text evidence="1">The sequence shown here is derived from an EMBL/GenBank/DDBJ whole genome shotgun (WGS) entry which is preliminary data.</text>
</comment>
<gene>
    <name evidence="1" type="ORF">QNM18_02610</name>
</gene>
<proteinExistence type="predicted"/>
<protein>
    <recommendedName>
        <fullName evidence="3">DUF3574 domain-containing protein</fullName>
    </recommendedName>
</protein>
<dbReference type="EMBL" id="JASJUT010000001">
    <property type="protein sequence ID" value="MDK2593958.1"/>
    <property type="molecule type" value="Genomic_DNA"/>
</dbReference>
<evidence type="ECO:0000313" key="1">
    <source>
        <dbReference type="EMBL" id="MDK2593958.1"/>
    </source>
</evidence>
<keyword evidence="2" id="KW-1185">Reference proteome</keyword>
<organism evidence="1 2">
    <name type="scientific">Pseudoalteromonas obscura</name>
    <dbReference type="NCBI Taxonomy" id="3048491"/>
    <lineage>
        <taxon>Bacteria</taxon>
        <taxon>Pseudomonadati</taxon>
        <taxon>Pseudomonadota</taxon>
        <taxon>Gammaproteobacteria</taxon>
        <taxon>Alteromonadales</taxon>
        <taxon>Pseudoalteromonadaceae</taxon>
        <taxon>Pseudoalteromonas</taxon>
    </lineage>
</organism>
<evidence type="ECO:0000313" key="2">
    <source>
        <dbReference type="Proteomes" id="UP001231915"/>
    </source>
</evidence>
<name>A0ABT7EFQ9_9GAMM</name>
<reference evidence="1 2" key="1">
    <citation type="submission" date="2023-05" db="EMBL/GenBank/DDBJ databases">
        <title>Pseudoalteromonas ardens sp. nov., Pseudoalteromonas obscura sp. nov., and Pseudoalteromonas umbrosa sp. nov., isolated from the coral Montipora capitata.</title>
        <authorList>
            <person name="Thomas E.M."/>
            <person name="Smith E.M."/>
            <person name="Papke E."/>
            <person name="Shlafstein M.D."/>
            <person name="Oline D.K."/>
            <person name="Videau P."/>
            <person name="Saw J.H."/>
            <person name="Strangman W.K."/>
            <person name="Ushijima B."/>
        </authorList>
    </citation>
    <scope>NUCLEOTIDE SEQUENCE [LARGE SCALE GENOMIC DNA]</scope>
    <source>
        <strain evidence="1 2">P94</strain>
    </source>
</reference>
<evidence type="ECO:0008006" key="3">
    <source>
        <dbReference type="Google" id="ProtNLM"/>
    </source>
</evidence>
<dbReference type="Proteomes" id="UP001231915">
    <property type="component" value="Unassembled WGS sequence"/>
</dbReference>
<dbReference type="PROSITE" id="PS51257">
    <property type="entry name" value="PROKAR_LIPOPROTEIN"/>
    <property type="match status" value="1"/>
</dbReference>
<accession>A0ABT7EFQ9</accession>